<evidence type="ECO:0000313" key="3">
    <source>
        <dbReference type="EMBL" id="PZP88451.1"/>
    </source>
</evidence>
<organism evidence="3 4">
    <name type="scientific">Lawsonella clevelandensis</name>
    <dbReference type="NCBI Taxonomy" id="1528099"/>
    <lineage>
        <taxon>Bacteria</taxon>
        <taxon>Bacillati</taxon>
        <taxon>Actinomycetota</taxon>
        <taxon>Actinomycetes</taxon>
        <taxon>Mycobacteriales</taxon>
        <taxon>Lawsonellaceae</taxon>
        <taxon>Lawsonella</taxon>
    </lineage>
</organism>
<protein>
    <recommendedName>
        <fullName evidence="5">Pilus assembly protein TadE</fullName>
    </recommendedName>
</protein>
<reference evidence="3 4" key="1">
    <citation type="submission" date="2017-08" db="EMBL/GenBank/DDBJ databases">
        <title>Infants hospitalized years apart are colonized by the same room-sourced microbial strains.</title>
        <authorList>
            <person name="Brooks B."/>
            <person name="Olm M.R."/>
            <person name="Firek B.A."/>
            <person name="Baker R."/>
            <person name="Thomas B.C."/>
            <person name="Morowitz M.J."/>
            <person name="Banfield J.F."/>
        </authorList>
    </citation>
    <scope>NUCLEOTIDE SEQUENCE [LARGE SCALE GENOMIC DNA]</scope>
    <source>
        <strain evidence="3">S2_006_000_R1_57</strain>
    </source>
</reference>
<evidence type="ECO:0008006" key="5">
    <source>
        <dbReference type="Google" id="ProtNLM"/>
    </source>
</evidence>
<name>A0A2W5I8N0_9ACTN</name>
<dbReference type="InterPro" id="IPR049790">
    <property type="entry name" value="Rv3655c/TadE"/>
</dbReference>
<dbReference type="AlphaFoldDB" id="A0A2W5I8N0"/>
<sequence>MDTLLQRLSPRRNRPAQATVQYDPPHSPMPPTVDDAGMVTVEAALAYISLMVVLVGCLAGFGAGITQLRLTDAAHTVARSVSRGETPPGAEELHLPSEAHIHITTTTSLAQVQVEAPATVLPLTLHAQASMPLERIAE</sequence>
<accession>A0A2W5I8N0</accession>
<comment type="caution">
    <text evidence="3">The sequence shown here is derived from an EMBL/GenBank/DDBJ whole genome shotgun (WGS) entry which is preliminary data.</text>
</comment>
<keyword evidence="2" id="KW-1133">Transmembrane helix</keyword>
<evidence type="ECO:0000256" key="2">
    <source>
        <dbReference type="SAM" id="Phobius"/>
    </source>
</evidence>
<dbReference type="EMBL" id="QFOZ01000011">
    <property type="protein sequence ID" value="PZP88451.1"/>
    <property type="molecule type" value="Genomic_DNA"/>
</dbReference>
<feature type="transmembrane region" description="Helical" evidence="2">
    <location>
        <begin position="44"/>
        <end position="65"/>
    </location>
</feature>
<proteinExistence type="predicted"/>
<evidence type="ECO:0000256" key="1">
    <source>
        <dbReference type="SAM" id="MobiDB-lite"/>
    </source>
</evidence>
<dbReference type="RefSeq" id="WP_303678935.1">
    <property type="nucleotide sequence ID" value="NZ_CAKZIO010000015.1"/>
</dbReference>
<dbReference type="Proteomes" id="UP000248606">
    <property type="component" value="Unassembled WGS sequence"/>
</dbReference>
<evidence type="ECO:0000313" key="4">
    <source>
        <dbReference type="Proteomes" id="UP000248606"/>
    </source>
</evidence>
<gene>
    <name evidence="3" type="ORF">DI579_06155</name>
</gene>
<keyword evidence="2" id="KW-0812">Transmembrane</keyword>
<dbReference type="NCBIfam" id="NF041390">
    <property type="entry name" value="TadE_Rv3655c"/>
    <property type="match status" value="1"/>
</dbReference>
<keyword evidence="2" id="KW-0472">Membrane</keyword>
<feature type="region of interest" description="Disordered" evidence="1">
    <location>
        <begin position="1"/>
        <end position="29"/>
    </location>
</feature>